<feature type="compositionally biased region" description="Polar residues" evidence="1">
    <location>
        <begin position="1"/>
        <end position="24"/>
    </location>
</feature>
<protein>
    <submittedName>
        <fullName evidence="2">Uncharacterized protein</fullName>
    </submittedName>
</protein>
<organism evidence="2 3">
    <name type="scientific">Dibothriocephalus latus</name>
    <name type="common">Fish tapeworm</name>
    <name type="synonym">Diphyllobothrium latum</name>
    <dbReference type="NCBI Taxonomy" id="60516"/>
    <lineage>
        <taxon>Eukaryota</taxon>
        <taxon>Metazoa</taxon>
        <taxon>Spiralia</taxon>
        <taxon>Lophotrochozoa</taxon>
        <taxon>Platyhelminthes</taxon>
        <taxon>Cestoda</taxon>
        <taxon>Eucestoda</taxon>
        <taxon>Diphyllobothriidea</taxon>
        <taxon>Diphyllobothriidae</taxon>
        <taxon>Dibothriocephalus</taxon>
    </lineage>
</organism>
<feature type="region of interest" description="Disordered" evidence="1">
    <location>
        <begin position="1"/>
        <end position="31"/>
    </location>
</feature>
<dbReference type="AlphaFoldDB" id="A0A3P6SWU9"/>
<evidence type="ECO:0000256" key="1">
    <source>
        <dbReference type="SAM" id="MobiDB-lite"/>
    </source>
</evidence>
<sequence length="73" mass="7815">MLPTQISLNNLRSGSNRQPGTNTARGPPTALLPATVQVGPNGEKHLVIQYSDGQIFAAAFPQQGHLHFLPVSR</sequence>
<accession>A0A3P6SWU9</accession>
<keyword evidence="3" id="KW-1185">Reference proteome</keyword>
<proteinExistence type="predicted"/>
<name>A0A3P6SWU9_DIBLA</name>
<evidence type="ECO:0000313" key="2">
    <source>
        <dbReference type="EMBL" id="VDK74513.1"/>
    </source>
</evidence>
<dbReference type="EMBL" id="UYRU01042319">
    <property type="protein sequence ID" value="VDK74513.1"/>
    <property type="molecule type" value="Genomic_DNA"/>
</dbReference>
<reference evidence="2 3" key="1">
    <citation type="submission" date="2018-11" db="EMBL/GenBank/DDBJ databases">
        <authorList>
            <consortium name="Pathogen Informatics"/>
        </authorList>
    </citation>
    <scope>NUCLEOTIDE SEQUENCE [LARGE SCALE GENOMIC DNA]</scope>
</reference>
<evidence type="ECO:0000313" key="3">
    <source>
        <dbReference type="Proteomes" id="UP000281553"/>
    </source>
</evidence>
<dbReference type="Proteomes" id="UP000281553">
    <property type="component" value="Unassembled WGS sequence"/>
</dbReference>
<gene>
    <name evidence="2" type="ORF">DILT_LOCUS2587</name>
</gene>
<feature type="non-terminal residue" evidence="2">
    <location>
        <position position="73"/>
    </location>
</feature>
<dbReference type="OrthoDB" id="6022652at2759"/>